<keyword evidence="2" id="KW-1185">Reference proteome</keyword>
<dbReference type="Proteomes" id="UP000499080">
    <property type="component" value="Unassembled WGS sequence"/>
</dbReference>
<evidence type="ECO:0000313" key="1">
    <source>
        <dbReference type="EMBL" id="GBN35793.1"/>
    </source>
</evidence>
<protein>
    <submittedName>
        <fullName evidence="1">Uncharacterized protein</fullName>
    </submittedName>
</protein>
<dbReference type="EMBL" id="BGPR01008747">
    <property type="protein sequence ID" value="GBN35793.1"/>
    <property type="molecule type" value="Genomic_DNA"/>
</dbReference>
<reference evidence="1 2" key="1">
    <citation type="journal article" date="2019" name="Sci. Rep.">
        <title>Orb-weaving spider Araneus ventricosus genome elucidates the spidroin gene catalogue.</title>
        <authorList>
            <person name="Kono N."/>
            <person name="Nakamura H."/>
            <person name="Ohtoshi R."/>
            <person name="Moran D.A.P."/>
            <person name="Shinohara A."/>
            <person name="Yoshida Y."/>
            <person name="Fujiwara M."/>
            <person name="Mori M."/>
            <person name="Tomita M."/>
            <person name="Arakawa K."/>
        </authorList>
    </citation>
    <scope>NUCLEOTIDE SEQUENCE [LARGE SCALE GENOMIC DNA]</scope>
</reference>
<dbReference type="AlphaFoldDB" id="A0A4Y2NA28"/>
<proteinExistence type="predicted"/>
<evidence type="ECO:0000313" key="2">
    <source>
        <dbReference type="Proteomes" id="UP000499080"/>
    </source>
</evidence>
<organism evidence="1 2">
    <name type="scientific">Araneus ventricosus</name>
    <name type="common">Orbweaver spider</name>
    <name type="synonym">Epeira ventricosa</name>
    <dbReference type="NCBI Taxonomy" id="182803"/>
    <lineage>
        <taxon>Eukaryota</taxon>
        <taxon>Metazoa</taxon>
        <taxon>Ecdysozoa</taxon>
        <taxon>Arthropoda</taxon>
        <taxon>Chelicerata</taxon>
        <taxon>Arachnida</taxon>
        <taxon>Araneae</taxon>
        <taxon>Araneomorphae</taxon>
        <taxon>Entelegynae</taxon>
        <taxon>Araneoidea</taxon>
        <taxon>Araneidae</taxon>
        <taxon>Araneus</taxon>
    </lineage>
</organism>
<gene>
    <name evidence="1" type="ORF">AVEN_215713_1</name>
</gene>
<comment type="caution">
    <text evidence="1">The sequence shown here is derived from an EMBL/GenBank/DDBJ whole genome shotgun (WGS) entry which is preliminary data.</text>
</comment>
<name>A0A4Y2NA28_ARAVE</name>
<sequence length="115" mass="12833">MVVAGSKIGTIDGMIKHLPAPPEPLQQLLSERCRGATRHIPRLQFSLLSVPAPEKIHGRHHFPSDNDMHMAATRCLHPQAAYLFDTCIQKSVSLYNGVYTRTVKPKVRDDAYAES</sequence>
<accession>A0A4Y2NA28</accession>